<dbReference type="Gene3D" id="3.40.50.12780">
    <property type="entry name" value="N-terminal domain of ligase-like"/>
    <property type="match status" value="3"/>
</dbReference>
<evidence type="ECO:0000256" key="2">
    <source>
        <dbReference type="ARBA" id="ARBA00022450"/>
    </source>
</evidence>
<dbReference type="NCBIfam" id="NF003417">
    <property type="entry name" value="PRK04813.1"/>
    <property type="match status" value="3"/>
</dbReference>
<comment type="similarity">
    <text evidence="5">Belongs to the NRP synthetase family.</text>
</comment>
<evidence type="ECO:0000256" key="1">
    <source>
        <dbReference type="ARBA" id="ARBA00004924"/>
    </source>
</evidence>
<dbReference type="STRING" id="1081102.A0A167SJU7"/>
<dbReference type="InterPro" id="IPR045851">
    <property type="entry name" value="AMP-bd_C_sf"/>
</dbReference>
<dbReference type="Gene3D" id="3.30.300.30">
    <property type="match status" value="3"/>
</dbReference>
<accession>A0A167SJU7</accession>
<dbReference type="NCBIfam" id="TIGR01733">
    <property type="entry name" value="AA-adenyl-dom"/>
    <property type="match status" value="2"/>
</dbReference>
<dbReference type="InterPro" id="IPR020845">
    <property type="entry name" value="AMP-binding_CS"/>
</dbReference>
<dbReference type="GO" id="GO:0043041">
    <property type="term" value="P:amino acid activation for nonribosomal peptide biosynthetic process"/>
    <property type="evidence" value="ECO:0007669"/>
    <property type="project" value="TreeGrafter"/>
</dbReference>
<dbReference type="PANTHER" id="PTHR45527">
    <property type="entry name" value="NONRIBOSOMAL PEPTIDE SYNTHETASE"/>
    <property type="match status" value="1"/>
</dbReference>
<organism evidence="8 9">
    <name type="scientific">Niveomyces insectorum RCEF 264</name>
    <dbReference type="NCBI Taxonomy" id="1081102"/>
    <lineage>
        <taxon>Eukaryota</taxon>
        <taxon>Fungi</taxon>
        <taxon>Dikarya</taxon>
        <taxon>Ascomycota</taxon>
        <taxon>Pezizomycotina</taxon>
        <taxon>Sordariomycetes</taxon>
        <taxon>Hypocreomycetidae</taxon>
        <taxon>Hypocreales</taxon>
        <taxon>Cordycipitaceae</taxon>
        <taxon>Niveomyces</taxon>
    </lineage>
</organism>
<feature type="domain" description="Carrier" evidence="7">
    <location>
        <begin position="2237"/>
        <end position="2313"/>
    </location>
</feature>
<sequence length="5203" mass="568912">MDAARRLSILNPQPRKLPGPSLLHELVAGNDATAATVRGSFSSDHIALDYRAPDGHRVALSYRQLHRVASRLAAEIHRCRRAAAANPSSSDSITGRTNPFVVPVLLPQAPELYVALLAILKAGGAFCPIQLDAPPDRVRFILGDVAASVVLTTGDVAARFPPAFWAEQQQHVVLVDDVLTRGGGLSLDDDNADTVSGAPVGTPSPEDLAYVMYTSGSTGTPKGVGVPHAAATQSLLAHDRHVPHFRRFLQFAAPTFDVSVFEIFFPWLRGATLACCSRADMLNDLPAVLRNLDVDACELTPTVAGSLLRSRDNAPGLHLLLTIGEMLTEPVIREFGAAPGRDGILWAMYGPTEAAIHCTLQPCLDASSSVRNIGFPLDTVSAFILAIPEDEQRYLSQGKPEIVPLGEIGELAVGGHQLAGGYLDRPEQTAAAFVNTAAYGRLYRTGDKARVTEQGQLECFGRLSGGQVKLHGQRLELGEVEQAALRTSGCLGSVAAVANGVLVLFCDVGSNMNAVENLEETILESCRAWLPRFMVPGDVVLLAQFPRLASGKVDRKRLSSEYASARARSADSAPPLTPTTYKDDLDRLLHSIAREILGCEVKSRTASLAAAGIDSLQSIRFAASLRSSGFKNVSAVDVLEAKTMNALHARVLQLQHLVDEKNGESVAQNSYAAAETTPLAYVYDSADVIAKVPSLQERTEADDIARVMACTPVQVAMLAETLADPKAYCNWVELAFAQEISENEVASCFQSLIEKNEALRTGFVRYEGKFVQVVWRHPTSEQIQQTSEPVPREFRLETEESLLHPFHVTILARGVDEQKVHAILRVHHAAYDGWSMDLIRSDLNALLRGQDVASRAPYSSVAGYYQNIPTEETNAATRFWAQLLNGCQLGSLPELNPRRNGNAQVLTKEAVLLAGLEKVQVEESARRLGCGTQVLFQAALLWLWSAMSGTPDVVVGTVTSGRTIPLDGIESVVGPCLQTVPLRADVSLMRTIRDLLVSIQSTNRASLPYTFLPLAEIKKIAGVRPGQPLYHVLFVYQESLYSQNHSTKALVSEVAHKDYLETKLLWEVEPDEEGFKVRATFHADLFPEAQITSMIEQFTYVVRHAVANVDHDLSTMFSSIPSHLLSHHNVDYRSFDGCPDLGRLVQQVAHRTPDRPALCFATAFGEDDSVVSQTLSFRELNRLANRIARCLRSQGAQPGDAVAIVMEKSILLYAGILGIIKAGCAYLPLLPSIPIARAEAIFEQARVYLYLTDTAAARRLVFSRLSVTALDLQKVDFGNVSDEDDDIDNSPVDASRITNIIYTSGSTGVPKGVCVTQLNICSNLEVLSRIYPLRADGRLLQSCSQAFDVSVFEIFFTWIYGMCLCSATNDVLFEDLERAIRLLRVSHLSMTPTVASLVDPKNTPSVEFLVTSGEPLTEAVSGLWTKQLYQGYGPSETTNICTVKKMAPGYAVRHLGFGFENTSSFVLRIDGLDAVPLGSVGEFCFGGDQVAAGYLNQPDLTAEKFIQHPLYGHLYRSGDLGRMLPDGSLMITGRIDDQIKLRGQRIELNGINAVLRESSLIAEALTLLVQHEHAKSDQLVSFCVFSGLSSPTALKLPSQLLVHPNPSNAASITRQVFRLLQANLPAYMVPTFLIPISSVPLTPAGKADKNLLRRLFRELPKDHLAVASISTSDERGDEGGLDDDTRWTDLEQQVARIVSDALEVDVPSVGRWTPLASLGLDSISAIHVARCLYQILHKRLAISDVLKNASVSGLVQLLAKDSEDEMTPSAYSLDVFSPKFLSELQRELDTRGLCAESVLPCTPLQEAMLVSPTRGKSYVNRMLFRLKCQPDKMRASWNKVCERHEILRTCFVTTDNPRHPIAQVVLQDHGPTWLQLQQPDSTTDQVDGNNPVFVDSLTEKHAGSLAAPLDSFQPPVSFAVISCSDGCFLSFVCHHAVYDGEAMSRLLFEVERLAQGEVLAPETPPRFRQFLELALAQPPSTDGFWRKHLADYQPVLFKTKDIRAANGTGVLAKNPSFPLSAIQGRAKELSVSLLTISQSAWACVLCILTNKDDITFGNVYNGRSLPLDRIEELVAPCFNTLPIRVNLSNLRSNNDLLSYFQNLNPEIMRYQFTPLRQIQQQHEGGAHLFDTLLLLQQPARPLDDTLWTLERDDGEMDFPLVCELVPDYGKDNLEIRLHYDRLVDTLLWLSSSHVSRRHDLSPQMQARFDALDITFDYAARDKTTENERALLSSGLDESWNEVESVIRSVFSRLADVPENNIRRDTTIYRLGLDSVRAVQVAAMLRKQGLPVSAVDVMENPNCMDLAHFVATRAATGSDESTPVIAASPNSSSGYPSTASSPPPLLPSYESSDFRASMQPFLDQNSFFVGSEVEAVIPCTPLQAGLLSEFIRSEGKHYFNFLTCSRNADAAPSFRADDWKQAWENAAVSIPMLRTGFFNVDNDDDDESSIVLSPFGMVQFSAKSVLEDHIRVSVVQKNHASEFNLNNWRTDATRRAFCNLGLPPWQVVLVENGDDDTDLACHLAIHHALYDATSLSQILAKVASFLTNRQPVLDRRSPPTELAVSDIRQQVKLAASPSSDLAEAWEKKAAQAVSNTFPILTPLKVSSAISKIFVRSSSRPFRDLTAAARESGFTVHAILQAAWTRILSSYVGDTAVVFGTVLSGRNTKATEEALFPCLTTLPVIAENDASNRKLVEQMMGLNVLLHKSQHVPLSQIQRWLGRTESRLFDTLFVFQNYETDTTDSSLPPPSRPWTVVDEKATVEYTVSIEAIPQAHNGTLKYQITYDNSIIPEEHASLLLDQLDAVVCHIAFHPEENEEALVPLEPRIYSVLPAAKPELFSEVKLLHQFVEAQADTNPGKTALSFVTAFDADGRPVSKEWTFAALNNRANEAAELVSQHAQPGAIVAVCFDKCPEAFFSILGVLKAGCSFVALDPGAPPSRKEFILRDSGAALLLVNASRAQDLSIEMNSLKSRVGVPIVIVDEATLEAQHITKRTHPTSPIRRDALPSDICYCLYTSGTTGTPKGCAITHENAVQALLAFQELFRGHWDENSRWLQFASFHFDVSVLEQYWTWSVGMTLVAAPRDLILDDLAGTISRLGITHIDLTPSLGRLLDPKDVPSLCRGVFITGGEPLKPEMLDSWGPTGAVHNFYGPTEATIGVTSYPRVPRNGRASNIGRQFPNVGTFVFRPGTQTPVLRGAVGELCVSGKLVGKGYLNRDDLTDERFPTLEHNAAYPGNGERVYRTGDLVRLLHDGCFDFLGRADDQVKLRGQRLEIGEINHAIRLGVGPSVGDVATLVIRDEENKKDFLVSFVVLSETASAPPAIQKGLVPLTAVVSETAATLSRRVQAACRERLPAYMVPTYVVQLPFIPLSPNNKAEAKELKRLFTSLQPDERLRATGAETSVSSRQAVFIQSPTGRKISDVLHQLSFLRQGNDIQPDMNVFELGIDSISALRFARALKRAGLPATPSLVLTHPVLSDLAATLDLERKTPDPGSLLEARLLVAACQHRNRNHICDALGIASDKIEYIAPCSALQEGMISRSRSSLVHRQTYFNTFVFNLKAGTSVGRLKSAWQKVVDENAILRTCFVATPDGFIQAALKATPLSWEQLECDDYHGLGAALDHYRESWVDANQGDVMRTPLKACTVSCGSEKLLVLHVFHGLYDATSLDLVLDRVVAAYENDSSHKEQQPEVPRFLEALIHGPFRSPRDSRSFWEAHLRSIISKPLPVLGAKPAAGNDVSARRTMSFVSLDGVRVSLGVTHSALVQALFVSVLQKYYNGSVTLGLVLSGRTMEDLDHTEDVVGPLFNTLPFYAPKRRGETWSSLAQTCHSFGIAALPFQQVPLREIQKWCSGGRSLFDVLFSFQFGKDSVKRQALWTQTEPEAHADYPLALEAVYNGADGRDHLSSSSSASLELLLVANDSVADKVSLENILDDIEASAQAMLAAPQKAIFDADSNTFDVSPAGDAGLPNLSEVGGSVTVNGQQHSQHCSVFLWEGGAEIIRREMAHLSGVMEETISEDTSLLALGLDSVDTIKLSARLRSAGIFLSNTQLVQGQTIAAFLSTIKAAADEVGEGQGVATDVPDRSTTSVVDTSAALERYFHDQKRDITSVETILPSTPLQDAMAADMINSGFTRYFNHDVFELAPSTDLSRLKAAWITIVASNPILRTVFLFVDSPDFEFAYCQAVTRGVDEHRLFTAREIEDEGGLNRIISEANAKARKGQGESDLLQLTFAHSTIKRRRYLVLSIAHALYDGRSLELLHQRVEAAYETAVGVISTFSPSKNTGPSSMSPYVHQLSRILRSSGVQAHAFWQNYLADTPLTYVKRRQNDARQEPPEKAVIRADVKSSISAAELLEFCRRQATSAQVVGQACWAAVLATMTGSLDVVFGVVLSGRDTDDAPEENGLFPTMNTVPVRVVLHGTTAELLHYMQSNMQSINEHQHYPLRKAQKWVPRREDNGEAGIFNSLFILQKRLRQEPVRRDDENGQSGKELLPMKSVKAVSDVEYPICIEMEICSAEEGRPAAIVWRTACDVAYVSSHGAVRILHQLDAALGFLVRPSATSPAARNVLEVENDGVSVCGLSPFLLSLPDDRTQQRQSQSENKQAAVPGGSSRIKSQWSADEEAIRSVLAAVSGTPENSIQRTGHTLYALGLDSISAIKVNSLLKKTKGIALGVRDLLSAGSVQEMATLAAAKRQQLPSLGSGSELQHGQDLARLLSSLDAYNLVCHEGGGINPALVEFVLPATAMQVHMVSAWQNTNGQIFFPEFRYCLKGMRFRRSVFLVWRQLVAEFPILRTTLLATASKTVPLLQVVVKAPSTAAEECFEDKPWAALAAPAKSFAFLSVLRGTDSGSFSLALKVHHALYDAISLQAILERFRCLCGQAVLTAPIAVPAVHEQPAPSVASWTQLLAKQTATSTRQHHQRFWTDYFQATEQGNIAGFAVSPSVSLDTPQTSRVSCFQPAALPDTTFLREGCAKHGIGLQSLLIAAYAKILSQKWQAVVSTEENNDRAVAFGVYLANRQEEADGDAGNGLTAYPTLCLVPLRVSSPTQGNLLDIAKRIQDDIHAISTPASPSCPAPLTAGLWEVKEWTGVCVNSFVNFLLPDRDVTETKPPDSGGILHDEEVNGSDAAGQSHFNNATDFAPEEYPGLRGNPVRAAYPDAVDVELAVRGTRLDVGVFGPTNILGEDGAAQLVAELTAILRQGVDF</sequence>
<feature type="domain" description="Carrier" evidence="7">
    <location>
        <begin position="3413"/>
        <end position="3487"/>
    </location>
</feature>
<keyword evidence="2" id="KW-0596">Phosphopantetheine</keyword>
<dbReference type="Gene3D" id="1.10.1200.10">
    <property type="entry name" value="ACP-like"/>
    <property type="match status" value="6"/>
</dbReference>
<dbReference type="InterPro" id="IPR036736">
    <property type="entry name" value="ACP-like_sf"/>
</dbReference>
<feature type="region of interest" description="Disordered" evidence="6">
    <location>
        <begin position="2319"/>
        <end position="2345"/>
    </location>
</feature>
<dbReference type="Proteomes" id="UP000076874">
    <property type="component" value="Unassembled WGS sequence"/>
</dbReference>
<evidence type="ECO:0000256" key="4">
    <source>
        <dbReference type="ARBA" id="ARBA00022598"/>
    </source>
</evidence>
<dbReference type="InterPro" id="IPR000873">
    <property type="entry name" value="AMP-dep_synth/lig_dom"/>
</dbReference>
<dbReference type="EMBL" id="AZHD01000010">
    <property type="protein sequence ID" value="OAA59688.1"/>
    <property type="molecule type" value="Genomic_DNA"/>
</dbReference>
<reference evidence="8 9" key="1">
    <citation type="journal article" date="2016" name="Genome Biol. Evol.">
        <title>Divergent and convergent evolution of fungal pathogenicity.</title>
        <authorList>
            <person name="Shang Y."/>
            <person name="Xiao G."/>
            <person name="Zheng P."/>
            <person name="Cen K."/>
            <person name="Zhan S."/>
            <person name="Wang C."/>
        </authorList>
    </citation>
    <scope>NUCLEOTIDE SEQUENCE [LARGE SCALE GENOMIC DNA]</scope>
    <source>
        <strain evidence="8 9">RCEF 264</strain>
    </source>
</reference>
<feature type="domain" description="Carrier" evidence="7">
    <location>
        <begin position="3994"/>
        <end position="4067"/>
    </location>
</feature>
<dbReference type="Pfam" id="PF00501">
    <property type="entry name" value="AMP-binding"/>
    <property type="match status" value="3"/>
</dbReference>
<dbReference type="InterPro" id="IPR020806">
    <property type="entry name" value="PKS_PP-bd"/>
</dbReference>
<dbReference type="CDD" id="cd05918">
    <property type="entry name" value="A_NRPS_SidN3_like"/>
    <property type="match status" value="2"/>
</dbReference>
<dbReference type="InterPro" id="IPR023213">
    <property type="entry name" value="CAT-like_dom_sf"/>
</dbReference>
<proteinExistence type="inferred from homology"/>
<dbReference type="Pfam" id="PF00550">
    <property type="entry name" value="PP-binding"/>
    <property type="match status" value="5"/>
</dbReference>
<feature type="region of interest" description="Disordered" evidence="6">
    <location>
        <begin position="4590"/>
        <end position="4615"/>
    </location>
</feature>
<dbReference type="PROSITE" id="PS00455">
    <property type="entry name" value="AMP_BINDING"/>
    <property type="match status" value="2"/>
</dbReference>
<dbReference type="Pfam" id="PF00668">
    <property type="entry name" value="Condensation"/>
    <property type="match status" value="6"/>
</dbReference>
<dbReference type="InterPro" id="IPR009081">
    <property type="entry name" value="PP-bd_ACP"/>
</dbReference>
<dbReference type="PROSITE" id="PS50075">
    <property type="entry name" value="CARRIER"/>
    <property type="match status" value="5"/>
</dbReference>
<dbReference type="GO" id="GO:0031169">
    <property type="term" value="P:ferrichrome biosynthetic process"/>
    <property type="evidence" value="ECO:0007669"/>
    <property type="project" value="UniProtKB-ARBA"/>
</dbReference>
<dbReference type="SMART" id="SM00823">
    <property type="entry name" value="PKS_PP"/>
    <property type="match status" value="5"/>
</dbReference>
<dbReference type="GO" id="GO:0016874">
    <property type="term" value="F:ligase activity"/>
    <property type="evidence" value="ECO:0007669"/>
    <property type="project" value="UniProtKB-KW"/>
</dbReference>
<dbReference type="OrthoDB" id="416786at2759"/>
<dbReference type="Gene3D" id="3.30.559.10">
    <property type="entry name" value="Chloramphenicol acetyltransferase-like domain"/>
    <property type="match status" value="6"/>
</dbReference>
<dbReference type="SUPFAM" id="SSF52777">
    <property type="entry name" value="CoA-dependent acyltransferases"/>
    <property type="match status" value="12"/>
</dbReference>
<comment type="pathway">
    <text evidence="1">Siderophore biosynthesis.</text>
</comment>
<dbReference type="PANTHER" id="PTHR45527:SF1">
    <property type="entry name" value="FATTY ACID SYNTHASE"/>
    <property type="match status" value="1"/>
</dbReference>
<feature type="domain" description="Carrier" evidence="7">
    <location>
        <begin position="4617"/>
        <end position="4692"/>
    </location>
</feature>
<dbReference type="SUPFAM" id="SSF47336">
    <property type="entry name" value="ACP-like"/>
    <property type="match status" value="6"/>
</dbReference>
<evidence type="ECO:0000313" key="9">
    <source>
        <dbReference type="Proteomes" id="UP000076874"/>
    </source>
</evidence>
<dbReference type="Gene3D" id="3.30.559.30">
    <property type="entry name" value="Nonribosomal peptide synthetase, condensation domain"/>
    <property type="match status" value="6"/>
</dbReference>
<dbReference type="FunFam" id="3.30.300.30:FF:000033">
    <property type="entry name" value="Nonribosomal siderophore peptide synthase SidC"/>
    <property type="match status" value="2"/>
</dbReference>
<evidence type="ECO:0000313" key="8">
    <source>
        <dbReference type="EMBL" id="OAA59688.1"/>
    </source>
</evidence>
<dbReference type="GO" id="GO:0031177">
    <property type="term" value="F:phosphopantetheine binding"/>
    <property type="evidence" value="ECO:0007669"/>
    <property type="project" value="InterPro"/>
</dbReference>
<evidence type="ECO:0000256" key="6">
    <source>
        <dbReference type="SAM" id="MobiDB-lite"/>
    </source>
</evidence>
<dbReference type="GO" id="GO:0010106">
    <property type="term" value="P:cellular response to iron ion starvation"/>
    <property type="evidence" value="ECO:0007669"/>
    <property type="project" value="UniProtKB-ARBA"/>
</dbReference>
<dbReference type="InterPro" id="IPR006162">
    <property type="entry name" value="Ppantetheine_attach_site"/>
</dbReference>
<gene>
    <name evidence="8" type="ORF">SPI_05886</name>
</gene>
<keyword evidence="3" id="KW-0597">Phosphoprotein</keyword>
<dbReference type="InterPro" id="IPR042099">
    <property type="entry name" value="ANL_N_sf"/>
</dbReference>
<feature type="domain" description="Carrier" evidence="7">
    <location>
        <begin position="1685"/>
        <end position="1762"/>
    </location>
</feature>
<feature type="compositionally biased region" description="Low complexity" evidence="6">
    <location>
        <begin position="2325"/>
        <end position="2339"/>
    </location>
</feature>
<dbReference type="InterPro" id="IPR001242">
    <property type="entry name" value="Condensation_dom"/>
</dbReference>
<evidence type="ECO:0000259" key="7">
    <source>
        <dbReference type="PROSITE" id="PS50075"/>
    </source>
</evidence>
<dbReference type="InterPro" id="IPR010071">
    <property type="entry name" value="AA_adenyl_dom"/>
</dbReference>
<dbReference type="FunFam" id="3.40.50.12780:FF:000024">
    <property type="entry name" value="Nonribosomal siderophore peptide synthase SidC"/>
    <property type="match status" value="2"/>
</dbReference>
<evidence type="ECO:0000256" key="5">
    <source>
        <dbReference type="ARBA" id="ARBA00029454"/>
    </source>
</evidence>
<dbReference type="PROSITE" id="PS00012">
    <property type="entry name" value="PHOSPHOPANTETHEINE"/>
    <property type="match status" value="3"/>
</dbReference>
<dbReference type="GO" id="GO:0005737">
    <property type="term" value="C:cytoplasm"/>
    <property type="evidence" value="ECO:0007669"/>
    <property type="project" value="TreeGrafter"/>
</dbReference>
<protein>
    <submittedName>
        <fullName evidence="8">Non-ribosomal peptide synthetase</fullName>
    </submittedName>
</protein>
<keyword evidence="4" id="KW-0436">Ligase</keyword>
<name>A0A167SJU7_9HYPO</name>
<dbReference type="SUPFAM" id="SSF56801">
    <property type="entry name" value="Acetyl-CoA synthetase-like"/>
    <property type="match status" value="3"/>
</dbReference>
<keyword evidence="9" id="KW-1185">Reference proteome</keyword>
<evidence type="ECO:0000256" key="3">
    <source>
        <dbReference type="ARBA" id="ARBA00022553"/>
    </source>
</evidence>
<comment type="caution">
    <text evidence="8">The sequence shown here is derived from an EMBL/GenBank/DDBJ whole genome shotgun (WGS) entry which is preliminary data.</text>
</comment>